<evidence type="ECO:0000256" key="3">
    <source>
        <dbReference type="ARBA" id="ARBA00022692"/>
    </source>
</evidence>
<feature type="domain" description="MacB-like periplasmic core" evidence="9">
    <location>
        <begin position="22"/>
        <end position="262"/>
    </location>
</feature>
<evidence type="ECO:0000313" key="10">
    <source>
        <dbReference type="EMBL" id="AQQ52032.1"/>
    </source>
</evidence>
<feature type="transmembrane region" description="Helical" evidence="7">
    <location>
        <begin position="340"/>
        <end position="365"/>
    </location>
</feature>
<keyword evidence="5 7" id="KW-0472">Membrane</keyword>
<dbReference type="InterPro" id="IPR003838">
    <property type="entry name" value="ABC3_permease_C"/>
</dbReference>
<accession>A0A1Q2KWI3</accession>
<evidence type="ECO:0008006" key="12">
    <source>
        <dbReference type="Google" id="ProtNLM"/>
    </source>
</evidence>
<dbReference type="GO" id="GO:0005886">
    <property type="term" value="C:plasma membrane"/>
    <property type="evidence" value="ECO:0007669"/>
    <property type="project" value="UniProtKB-SubCell"/>
</dbReference>
<comment type="similarity">
    <text evidence="6">Belongs to the ABC-4 integral membrane protein family.</text>
</comment>
<comment type="subcellular location">
    <subcellularLocation>
        <location evidence="1">Cell membrane</location>
        <topology evidence="1">Multi-pass membrane protein</topology>
    </subcellularLocation>
</comment>
<feature type="transmembrane region" description="Helical" evidence="7">
    <location>
        <begin position="385"/>
        <end position="409"/>
    </location>
</feature>
<evidence type="ECO:0000256" key="2">
    <source>
        <dbReference type="ARBA" id="ARBA00022475"/>
    </source>
</evidence>
<dbReference type="Pfam" id="PF02687">
    <property type="entry name" value="FtsX"/>
    <property type="match status" value="1"/>
</dbReference>
<keyword evidence="3 7" id="KW-0812">Transmembrane</keyword>
<dbReference type="RefSeq" id="WP_077587904.1">
    <property type="nucleotide sequence ID" value="NZ_CP019640.1"/>
</dbReference>
<keyword evidence="4 7" id="KW-1133">Transmembrane helix</keyword>
<proteinExistence type="inferred from homology"/>
<dbReference type="Pfam" id="PF12704">
    <property type="entry name" value="MacB_PCD"/>
    <property type="match status" value="1"/>
</dbReference>
<dbReference type="InterPro" id="IPR025857">
    <property type="entry name" value="MacB_PCD"/>
</dbReference>
<evidence type="ECO:0000256" key="4">
    <source>
        <dbReference type="ARBA" id="ARBA00022989"/>
    </source>
</evidence>
<evidence type="ECO:0000256" key="1">
    <source>
        <dbReference type="ARBA" id="ARBA00004651"/>
    </source>
</evidence>
<keyword evidence="2" id="KW-1003">Cell membrane</keyword>
<reference evidence="10 11" key="1">
    <citation type="submission" date="2017-02" db="EMBL/GenBank/DDBJ databases">
        <title>The complete genomic sequence of a novel cold adapted crude oil-degrading bacterium Planococcus qaidamina Y42.</title>
        <authorList>
            <person name="Yang R."/>
        </authorList>
    </citation>
    <scope>NUCLEOTIDE SEQUENCE [LARGE SCALE GENOMIC DNA]</scope>
    <source>
        <strain evidence="10 11">Y42</strain>
    </source>
</reference>
<sequence>MLFKDQVGFIRQHMKRNKLRVAMTVLAATMGCAFLIVLASVGFGLHKTLMNELLSNQTITEVQIHGKEDSGDPITPEEQEAIRQLPGVEAVVARSYLESPSRVLLDDRSNSAQIVLTDAEQETEAELDLSAGAMPTSRDEVIVGYHFAENLLTEQGIATPEEGEMPTGYQGELIGETIQLEVTSNDPENPETKTWEFTIAGIAEEPAQDWRVDNQVLVDESFREEFSAFATPEGEEVAPYFEINAYAKDLEAVQAVTETLKAEGYYVYSVTEEMTTINLFFNVLKAGLIFVGTIAVLIASIGIFNTMTMAVTERTREIGVMKAIGVQPKLIQRLFLMESAWIGLVGTALAVAISYAVSSLVNWLIPKIVLNILAEDGAGAADMTIIVSAIPWQLVVIASLISIGVAMVSGWRPARKATRIDVIQALRQEL</sequence>
<evidence type="ECO:0000259" key="8">
    <source>
        <dbReference type="Pfam" id="PF02687"/>
    </source>
</evidence>
<dbReference type="Proteomes" id="UP000188184">
    <property type="component" value="Chromosome"/>
</dbReference>
<dbReference type="GO" id="GO:0022857">
    <property type="term" value="F:transmembrane transporter activity"/>
    <property type="evidence" value="ECO:0007669"/>
    <property type="project" value="TreeGrafter"/>
</dbReference>
<feature type="transmembrane region" description="Helical" evidence="7">
    <location>
        <begin position="21"/>
        <end position="45"/>
    </location>
</feature>
<dbReference type="PROSITE" id="PS51257">
    <property type="entry name" value="PROKAR_LIPOPROTEIN"/>
    <property type="match status" value="1"/>
</dbReference>
<name>A0A1Q2KWI3_9BACL</name>
<evidence type="ECO:0000259" key="9">
    <source>
        <dbReference type="Pfam" id="PF12704"/>
    </source>
</evidence>
<organism evidence="10 11">
    <name type="scientific">Planococcus lenghuensis</name>
    <dbReference type="NCBI Taxonomy" id="2213202"/>
    <lineage>
        <taxon>Bacteria</taxon>
        <taxon>Bacillati</taxon>
        <taxon>Bacillota</taxon>
        <taxon>Bacilli</taxon>
        <taxon>Bacillales</taxon>
        <taxon>Caryophanaceae</taxon>
        <taxon>Planococcus</taxon>
    </lineage>
</organism>
<evidence type="ECO:0000256" key="5">
    <source>
        <dbReference type="ARBA" id="ARBA00023136"/>
    </source>
</evidence>
<dbReference type="EMBL" id="CP019640">
    <property type="protein sequence ID" value="AQQ52032.1"/>
    <property type="molecule type" value="Genomic_DNA"/>
</dbReference>
<evidence type="ECO:0000256" key="6">
    <source>
        <dbReference type="ARBA" id="ARBA00038076"/>
    </source>
</evidence>
<feature type="transmembrane region" description="Helical" evidence="7">
    <location>
        <begin position="279"/>
        <end position="304"/>
    </location>
</feature>
<dbReference type="OrthoDB" id="9770099at2"/>
<dbReference type="InterPro" id="IPR050250">
    <property type="entry name" value="Macrolide_Exporter_MacB"/>
</dbReference>
<dbReference type="AlphaFoldDB" id="A0A1Q2KWI3"/>
<gene>
    <name evidence="10" type="ORF">B0X71_02110</name>
</gene>
<feature type="domain" description="ABC3 transporter permease C-terminal" evidence="8">
    <location>
        <begin position="289"/>
        <end position="421"/>
    </location>
</feature>
<dbReference type="PANTHER" id="PTHR30572:SF4">
    <property type="entry name" value="ABC TRANSPORTER PERMEASE YTRF"/>
    <property type="match status" value="1"/>
</dbReference>
<dbReference type="PANTHER" id="PTHR30572">
    <property type="entry name" value="MEMBRANE COMPONENT OF TRANSPORTER-RELATED"/>
    <property type="match status" value="1"/>
</dbReference>
<protein>
    <recommendedName>
        <fullName evidence="12">ABC transporter permease</fullName>
    </recommendedName>
</protein>
<keyword evidence="11" id="KW-1185">Reference proteome</keyword>
<evidence type="ECO:0000313" key="11">
    <source>
        <dbReference type="Proteomes" id="UP000188184"/>
    </source>
</evidence>
<dbReference type="KEGG" id="pmar:B0X71_02110"/>
<evidence type="ECO:0000256" key="7">
    <source>
        <dbReference type="SAM" id="Phobius"/>
    </source>
</evidence>